<sequence length="554" mass="62013">MSVQAPQTPKYKWFSSISSAAIAALCLWPLPSNVATAQSPQNREIKIGVVQRFGTKATDKLTLKAIPGDSLTVSYKTPKGIETAQVPSIKLEIAAKPLETPAVEERVVLSSHRSFESAEDSANQWRSKGIEVEIAQPLRWQVWAKRDNYNSPLVRRLLLQSLQEQGNKTAFLDSKVLPTIPQAFWVLNGFRFNRNELDVTAGKNVIEVLEQTTQEATATEKEKAIQQTRLYGGSLHLQKNAYGTYTLVNEVPTETYLRGVVPHEIGAFSPYASQEAQAILARTYALRNLRRFAIDNYELCADVNCQVYKGLTEVFPQTDKAIAKTSGLVLTYRQELVDALYSASSGGVTALFGDVWHGSERPYLRSIVDAPQNIWDLSKQSLSDENNFRRFMSLKKGFNEEKQDTFRWREEASLTSIAGFLKQYLQKKQHPLANFKTISQVLVVQRSLGGRVLQMKVETDLGTIDIDKDEIRNAFYPPISTLFYLDPIYNPDKTLNGYAFVGGGFGHGVGMSQTGSYNLANLGWSSDRILSFYFPGAQVVPLNDGITFWRPENP</sequence>
<dbReference type="NCBIfam" id="TIGR02669">
    <property type="entry name" value="SpoIID_LytB"/>
    <property type="match status" value="1"/>
</dbReference>
<comment type="caution">
    <text evidence="3">The sequence shown here is derived from an EMBL/GenBank/DDBJ whole genome shotgun (WGS) entry which is preliminary data.</text>
</comment>
<name>A0ABU8YKC1_9CYAN</name>
<dbReference type="RefSeq" id="WP_340522595.1">
    <property type="nucleotide sequence ID" value="NZ_JBBLXS010000076.1"/>
</dbReference>
<dbReference type="Proteomes" id="UP001384579">
    <property type="component" value="Unassembled WGS sequence"/>
</dbReference>
<organism evidence="3 4">
    <name type="scientific">Microcoleus anatoxicus PTRS2</name>
    <dbReference type="NCBI Taxonomy" id="2705321"/>
    <lineage>
        <taxon>Bacteria</taxon>
        <taxon>Bacillati</taxon>
        <taxon>Cyanobacteriota</taxon>
        <taxon>Cyanophyceae</taxon>
        <taxon>Oscillatoriophycideae</taxon>
        <taxon>Oscillatoriales</taxon>
        <taxon>Microcoleaceae</taxon>
        <taxon>Microcoleus</taxon>
        <taxon>Microcoleus anatoxicus</taxon>
    </lineage>
</organism>
<dbReference type="PANTHER" id="PTHR30032:SF4">
    <property type="entry name" value="AMIDASE ENHANCER"/>
    <property type="match status" value="1"/>
</dbReference>
<protein>
    <submittedName>
        <fullName evidence="3">SpoIID/LytB domain-containing protein</fullName>
    </submittedName>
</protein>
<dbReference type="Pfam" id="PF08486">
    <property type="entry name" value="SpoIID"/>
    <property type="match status" value="1"/>
</dbReference>
<evidence type="ECO:0000313" key="4">
    <source>
        <dbReference type="Proteomes" id="UP001384579"/>
    </source>
</evidence>
<evidence type="ECO:0000259" key="2">
    <source>
        <dbReference type="Pfam" id="PF08486"/>
    </source>
</evidence>
<gene>
    <name evidence="3" type="ORF">WMG39_08200</name>
</gene>
<dbReference type="EMBL" id="JBBLXS010000076">
    <property type="protein sequence ID" value="MEK0184838.1"/>
    <property type="molecule type" value="Genomic_DNA"/>
</dbReference>
<accession>A0ABU8YKC1</accession>
<proteinExistence type="predicted"/>
<reference evidence="3 4" key="1">
    <citation type="journal article" date="2020" name="Harmful Algae">
        <title>Molecular and morphological characterization of a novel dihydroanatoxin-a producing Microcoleus species (cyanobacteria) from the Russian River, California, USA.</title>
        <authorList>
            <person name="Conklin K.Y."/>
            <person name="Stancheva R."/>
            <person name="Otten T.G."/>
            <person name="Fadness R."/>
            <person name="Boyer G.L."/>
            <person name="Read B."/>
            <person name="Zhang X."/>
            <person name="Sheath R.G."/>
        </authorList>
    </citation>
    <scope>NUCLEOTIDE SEQUENCE [LARGE SCALE GENOMIC DNA]</scope>
    <source>
        <strain evidence="3 4">PTRS2</strain>
    </source>
</reference>
<keyword evidence="4" id="KW-1185">Reference proteome</keyword>
<feature type="signal peptide" evidence="1">
    <location>
        <begin position="1"/>
        <end position="37"/>
    </location>
</feature>
<evidence type="ECO:0000256" key="1">
    <source>
        <dbReference type="SAM" id="SignalP"/>
    </source>
</evidence>
<dbReference type="PANTHER" id="PTHR30032">
    <property type="entry name" value="N-ACETYLMURAMOYL-L-ALANINE AMIDASE-RELATED"/>
    <property type="match status" value="1"/>
</dbReference>
<evidence type="ECO:0000313" key="3">
    <source>
        <dbReference type="EMBL" id="MEK0184838.1"/>
    </source>
</evidence>
<dbReference type="InterPro" id="IPR013693">
    <property type="entry name" value="SpoIID/LytB_N"/>
</dbReference>
<dbReference type="InterPro" id="IPR013486">
    <property type="entry name" value="SpoIID/LytB"/>
</dbReference>
<feature type="chain" id="PRO_5046473834" evidence="1">
    <location>
        <begin position="38"/>
        <end position="554"/>
    </location>
</feature>
<dbReference type="InterPro" id="IPR051922">
    <property type="entry name" value="Bact_Sporulation_Assoc"/>
</dbReference>
<keyword evidence="1" id="KW-0732">Signal</keyword>
<feature type="domain" description="Sporulation stage II protein D amidase enhancer LytB N-terminal" evidence="2">
    <location>
        <begin position="243"/>
        <end position="332"/>
    </location>
</feature>